<reference evidence="1 2" key="1">
    <citation type="submission" date="2017-04" db="EMBL/GenBank/DDBJ databases">
        <title>Complete genome sequences of Rhizobium genomic linages associated to common bean (phaseolus vulgaris).</title>
        <authorList>
            <person name="Santamaria R.I."/>
            <person name="Bustos P."/>
            <person name="Perez-Carrascal O."/>
            <person name="Martinez-Flores I."/>
            <person name="Juarez S."/>
            <person name="Lozano L."/>
            <person name="Miranda F."/>
            <person name="Vinuesa P."/>
            <person name="Martinez-Romero E."/>
            <person name="Cevallos M.A."/>
            <person name="Romero D."/>
            <person name="Davila G."/>
            <person name="Gonzalez V."/>
        </authorList>
    </citation>
    <scope>NUCLEOTIDE SEQUENCE [LARGE SCALE GENOMIC DNA]</scope>
    <source>
        <strain evidence="1 2">NXC12</strain>
        <plasmid evidence="2">pretnxc12e</plasmid>
    </source>
</reference>
<sequence>MSVILRPATKSDAAYLLNLEEVCMRGYAEELWGDWRQSDTVESLDVAGHEVIELNGKERSDVLPRSGTKIIFS</sequence>
<organism evidence="1 2">
    <name type="scientific">Rhizobium etli</name>
    <dbReference type="NCBI Taxonomy" id="29449"/>
    <lineage>
        <taxon>Bacteria</taxon>
        <taxon>Pseudomonadati</taxon>
        <taxon>Pseudomonadota</taxon>
        <taxon>Alphaproteobacteria</taxon>
        <taxon>Hyphomicrobiales</taxon>
        <taxon>Rhizobiaceae</taxon>
        <taxon>Rhizobium/Agrobacterium group</taxon>
        <taxon>Rhizobium</taxon>
    </lineage>
</organism>
<evidence type="ECO:0000313" key="2">
    <source>
        <dbReference type="Proteomes" id="UP000194159"/>
    </source>
</evidence>
<proteinExistence type="predicted"/>
<gene>
    <name evidence="1" type="ORF">NXC12_PE00244</name>
</gene>
<dbReference type="Proteomes" id="UP000194159">
    <property type="component" value="Plasmid pRetNXC12e"/>
</dbReference>
<keyword evidence="1" id="KW-0614">Plasmid</keyword>
<protein>
    <recommendedName>
        <fullName evidence="3">Acetyltransferase protein</fullName>
    </recommendedName>
</protein>
<evidence type="ECO:0008006" key="3">
    <source>
        <dbReference type="Google" id="ProtNLM"/>
    </source>
</evidence>
<accession>A0AAN1EN96</accession>
<dbReference type="AlphaFoldDB" id="A0AAN1EN96"/>
<geneLocation type="plasmid" evidence="2">
    <name>pretnxc12e</name>
</geneLocation>
<evidence type="ECO:0000313" key="1">
    <source>
        <dbReference type="EMBL" id="ARQ13840.1"/>
    </source>
</evidence>
<dbReference type="EMBL" id="CP020911">
    <property type="protein sequence ID" value="ARQ13840.1"/>
    <property type="molecule type" value="Genomic_DNA"/>
</dbReference>
<name>A0AAN1EN96_RHIET</name>